<accession>A0AAD3SBY9</accession>
<dbReference type="Proteomes" id="UP001279734">
    <property type="component" value="Unassembled WGS sequence"/>
</dbReference>
<dbReference type="EMBL" id="BSYO01000008">
    <property type="protein sequence ID" value="GMH08066.1"/>
    <property type="molecule type" value="Genomic_DNA"/>
</dbReference>
<protein>
    <submittedName>
        <fullName evidence="1">Uncharacterized protein</fullName>
    </submittedName>
</protein>
<comment type="caution">
    <text evidence="1">The sequence shown here is derived from an EMBL/GenBank/DDBJ whole genome shotgun (WGS) entry which is preliminary data.</text>
</comment>
<keyword evidence="2" id="KW-1185">Reference proteome</keyword>
<evidence type="ECO:0000313" key="1">
    <source>
        <dbReference type="EMBL" id="GMH08066.1"/>
    </source>
</evidence>
<organism evidence="1 2">
    <name type="scientific">Nepenthes gracilis</name>
    <name type="common">Slender pitcher plant</name>
    <dbReference type="NCBI Taxonomy" id="150966"/>
    <lineage>
        <taxon>Eukaryota</taxon>
        <taxon>Viridiplantae</taxon>
        <taxon>Streptophyta</taxon>
        <taxon>Embryophyta</taxon>
        <taxon>Tracheophyta</taxon>
        <taxon>Spermatophyta</taxon>
        <taxon>Magnoliopsida</taxon>
        <taxon>eudicotyledons</taxon>
        <taxon>Gunneridae</taxon>
        <taxon>Pentapetalae</taxon>
        <taxon>Caryophyllales</taxon>
        <taxon>Nepenthaceae</taxon>
        <taxon>Nepenthes</taxon>
    </lineage>
</organism>
<dbReference type="AlphaFoldDB" id="A0AAD3SBY9"/>
<reference evidence="1" key="1">
    <citation type="submission" date="2023-05" db="EMBL/GenBank/DDBJ databases">
        <title>Nepenthes gracilis genome sequencing.</title>
        <authorList>
            <person name="Fukushima K."/>
        </authorList>
    </citation>
    <scope>NUCLEOTIDE SEQUENCE</scope>
    <source>
        <strain evidence="1">SING2019-196</strain>
    </source>
</reference>
<proteinExistence type="predicted"/>
<evidence type="ECO:0000313" key="2">
    <source>
        <dbReference type="Proteomes" id="UP001279734"/>
    </source>
</evidence>
<gene>
    <name evidence="1" type="ORF">Nepgr_009906</name>
</gene>
<sequence length="159" mass="17930">MGGPFGYTPEFMAVVVALVSSKVPLDERQRCAHGHKAAHVTRILGQNSPLCFPHGIVWQVDEKQSEVNCRFWPATIGEERNTGSKNWLFEPSYQNLTIGSAERRWLEPRNIPWKPEGLQNAARELPIDCPSSLPSITIALPLIFDNLTHETMAELYLHL</sequence>
<name>A0AAD3SBY9_NEPGR</name>